<dbReference type="AlphaFoldDB" id="A0AAV7LRD7"/>
<sequence>MIAPHSSLVWSEAEIRMVGDCFEDGKLMSFEAIQALIDVNPGQFLSQNSYPTLSEIVNQDSAGSTKDTESRHNCHIICKFKGNIHIGVKQEQQIEEWEKEACVNRGGKMQELAQKT</sequence>
<comment type="caution">
    <text evidence="1">The sequence shown here is derived from an EMBL/GenBank/DDBJ whole genome shotgun (WGS) entry which is preliminary data.</text>
</comment>
<dbReference type="EMBL" id="JANPWB010000015">
    <property type="protein sequence ID" value="KAJ1093667.1"/>
    <property type="molecule type" value="Genomic_DNA"/>
</dbReference>
<keyword evidence="2" id="KW-1185">Reference proteome</keyword>
<reference evidence="1" key="1">
    <citation type="journal article" date="2022" name="bioRxiv">
        <title>Sequencing and chromosome-scale assembly of the giantPleurodeles waltlgenome.</title>
        <authorList>
            <person name="Brown T."/>
            <person name="Elewa A."/>
            <person name="Iarovenko S."/>
            <person name="Subramanian E."/>
            <person name="Araus A.J."/>
            <person name="Petzold A."/>
            <person name="Susuki M."/>
            <person name="Suzuki K.-i.T."/>
            <person name="Hayashi T."/>
            <person name="Toyoda A."/>
            <person name="Oliveira C."/>
            <person name="Osipova E."/>
            <person name="Leigh N.D."/>
            <person name="Simon A."/>
            <person name="Yun M.H."/>
        </authorList>
    </citation>
    <scope>NUCLEOTIDE SEQUENCE</scope>
    <source>
        <strain evidence="1">20211129_DDA</strain>
        <tissue evidence="1">Liver</tissue>
    </source>
</reference>
<organism evidence="1 2">
    <name type="scientific">Pleurodeles waltl</name>
    <name type="common">Iberian ribbed newt</name>
    <dbReference type="NCBI Taxonomy" id="8319"/>
    <lineage>
        <taxon>Eukaryota</taxon>
        <taxon>Metazoa</taxon>
        <taxon>Chordata</taxon>
        <taxon>Craniata</taxon>
        <taxon>Vertebrata</taxon>
        <taxon>Euteleostomi</taxon>
        <taxon>Amphibia</taxon>
        <taxon>Batrachia</taxon>
        <taxon>Caudata</taxon>
        <taxon>Salamandroidea</taxon>
        <taxon>Salamandridae</taxon>
        <taxon>Pleurodelinae</taxon>
        <taxon>Pleurodeles</taxon>
    </lineage>
</organism>
<protein>
    <submittedName>
        <fullName evidence="1">Uncharacterized protein</fullName>
    </submittedName>
</protein>
<name>A0AAV7LRD7_PLEWA</name>
<proteinExistence type="predicted"/>
<dbReference type="Proteomes" id="UP001066276">
    <property type="component" value="Chromosome 11"/>
</dbReference>
<gene>
    <name evidence="1" type="ORF">NDU88_006765</name>
</gene>
<evidence type="ECO:0000313" key="2">
    <source>
        <dbReference type="Proteomes" id="UP001066276"/>
    </source>
</evidence>
<accession>A0AAV7LRD7</accession>
<evidence type="ECO:0000313" key="1">
    <source>
        <dbReference type="EMBL" id="KAJ1093667.1"/>
    </source>
</evidence>